<sequence length="107" mass="11941">MFRFLFRLAAMVSLSVAVIMAVLDATRMVAVSALVMTPLKTSWNRVSPETLGAAEMFVREKFNPLVWDVAVNWVLALPGFVVFLVLAFLLYAIGYRRARPQARHVAG</sequence>
<name>A0ABW0GYE1_9HYPH</name>
<reference evidence="3" key="1">
    <citation type="journal article" date="2019" name="Int. J. Syst. Evol. Microbiol.">
        <title>The Global Catalogue of Microorganisms (GCM) 10K type strain sequencing project: providing services to taxonomists for standard genome sequencing and annotation.</title>
        <authorList>
            <consortium name="The Broad Institute Genomics Platform"/>
            <consortium name="The Broad Institute Genome Sequencing Center for Infectious Disease"/>
            <person name="Wu L."/>
            <person name="Ma J."/>
        </authorList>
    </citation>
    <scope>NUCLEOTIDE SEQUENCE [LARGE SCALE GENOMIC DNA]</scope>
    <source>
        <strain evidence="3">CGMCC 4.1415</strain>
    </source>
</reference>
<comment type="caution">
    <text evidence="2">The sequence shown here is derived from an EMBL/GenBank/DDBJ whole genome shotgun (WGS) entry which is preliminary data.</text>
</comment>
<evidence type="ECO:0000313" key="3">
    <source>
        <dbReference type="Proteomes" id="UP001596016"/>
    </source>
</evidence>
<feature type="transmembrane region" description="Helical" evidence="1">
    <location>
        <begin position="70"/>
        <end position="93"/>
    </location>
</feature>
<proteinExistence type="predicted"/>
<keyword evidence="1" id="KW-1133">Transmembrane helix</keyword>
<evidence type="ECO:0000313" key="2">
    <source>
        <dbReference type="EMBL" id="MFC5386265.1"/>
    </source>
</evidence>
<organism evidence="2 3">
    <name type="scientific">Aquamicrobium segne</name>
    <dbReference type="NCBI Taxonomy" id="469547"/>
    <lineage>
        <taxon>Bacteria</taxon>
        <taxon>Pseudomonadati</taxon>
        <taxon>Pseudomonadota</taxon>
        <taxon>Alphaproteobacteria</taxon>
        <taxon>Hyphomicrobiales</taxon>
        <taxon>Phyllobacteriaceae</taxon>
        <taxon>Aquamicrobium</taxon>
    </lineage>
</organism>
<dbReference type="EMBL" id="JBHSLL010000025">
    <property type="protein sequence ID" value="MFC5386265.1"/>
    <property type="molecule type" value="Genomic_DNA"/>
</dbReference>
<accession>A0ABW0GYE1</accession>
<protein>
    <submittedName>
        <fullName evidence="2">Uncharacterized protein</fullName>
    </submittedName>
</protein>
<dbReference type="Proteomes" id="UP001596016">
    <property type="component" value="Unassembled WGS sequence"/>
</dbReference>
<keyword evidence="1" id="KW-0472">Membrane</keyword>
<keyword evidence="1" id="KW-0812">Transmembrane</keyword>
<dbReference type="RefSeq" id="WP_378229170.1">
    <property type="nucleotide sequence ID" value="NZ_JBHSLL010000025.1"/>
</dbReference>
<keyword evidence="3" id="KW-1185">Reference proteome</keyword>
<gene>
    <name evidence="2" type="ORF">ACFPLB_09840</name>
</gene>
<evidence type="ECO:0000256" key="1">
    <source>
        <dbReference type="SAM" id="Phobius"/>
    </source>
</evidence>